<sequence length="195" mass="22191">MLYLIRHGQTDWNKNKLIQGHADIPLNEAGKQQAKRVAERFRDIHIDVIYTSDLLRAQETAREIAAAAKVEKIEVCEQLRERSFGELESKNVEVLHELVPNYVTNWGEEPLYNIETLEAAQERMVRRLTEIMKKSIGKKVAVVSHGAAINTFIHHVTSGEQGTGTTILQNTSITTFAYESGKWRLETINDAKHLE</sequence>
<dbReference type="CDD" id="cd07067">
    <property type="entry name" value="HP_PGM_like"/>
    <property type="match status" value="1"/>
</dbReference>
<dbReference type="Proteomes" id="UP000031829">
    <property type="component" value="Chromosome"/>
</dbReference>
<dbReference type="SUPFAM" id="SSF53254">
    <property type="entry name" value="Phosphoglycerate mutase-like"/>
    <property type="match status" value="1"/>
</dbReference>
<gene>
    <name evidence="4" type="ORF">BG04_3235</name>
</gene>
<dbReference type="SMART" id="SM00855">
    <property type="entry name" value="PGAM"/>
    <property type="match status" value="1"/>
</dbReference>
<feature type="binding site" evidence="3">
    <location>
        <begin position="6"/>
        <end position="13"/>
    </location>
    <ligand>
        <name>substrate</name>
    </ligand>
</feature>
<dbReference type="GO" id="GO:0004331">
    <property type="term" value="F:fructose-2,6-bisphosphate 2-phosphatase activity"/>
    <property type="evidence" value="ECO:0007669"/>
    <property type="project" value="TreeGrafter"/>
</dbReference>
<dbReference type="Pfam" id="PF00300">
    <property type="entry name" value="His_Phos_1"/>
    <property type="match status" value="1"/>
</dbReference>
<evidence type="ECO:0000313" key="4">
    <source>
        <dbReference type="EMBL" id="AJI23409.1"/>
    </source>
</evidence>
<dbReference type="InterPro" id="IPR029033">
    <property type="entry name" value="His_PPase_superfam"/>
</dbReference>
<dbReference type="GO" id="GO:0005829">
    <property type="term" value="C:cytosol"/>
    <property type="evidence" value="ECO:0007669"/>
    <property type="project" value="TreeGrafter"/>
</dbReference>
<evidence type="ECO:0000313" key="5">
    <source>
        <dbReference type="Proteomes" id="UP000031829"/>
    </source>
</evidence>
<dbReference type="PATRIC" id="fig|592022.4.peg.865"/>
<dbReference type="InterPro" id="IPR013078">
    <property type="entry name" value="His_Pase_superF_clade-1"/>
</dbReference>
<feature type="binding site" evidence="3">
    <location>
        <position position="56"/>
    </location>
    <ligand>
        <name>substrate</name>
    </ligand>
</feature>
<feature type="active site" description="Proton donor/acceptor" evidence="2">
    <location>
        <position position="81"/>
    </location>
</feature>
<proteinExistence type="predicted"/>
<dbReference type="RefSeq" id="WP_013081957.1">
    <property type="nucleotide sequence ID" value="NZ_BCVB01000007.1"/>
</dbReference>
<dbReference type="PROSITE" id="PS00175">
    <property type="entry name" value="PG_MUTASE"/>
    <property type="match status" value="1"/>
</dbReference>
<evidence type="ECO:0000256" key="1">
    <source>
        <dbReference type="ARBA" id="ARBA00022801"/>
    </source>
</evidence>
<dbReference type="GO" id="GO:0043456">
    <property type="term" value="P:regulation of pentose-phosphate shunt"/>
    <property type="evidence" value="ECO:0007669"/>
    <property type="project" value="TreeGrafter"/>
</dbReference>
<dbReference type="GeneID" id="93641297"/>
<reference evidence="4 5" key="1">
    <citation type="journal article" date="2015" name="Genome Announc.">
        <title>Complete genome sequences for 35 biothreat assay-relevant bacillus species.</title>
        <authorList>
            <person name="Johnson S.L."/>
            <person name="Daligault H.E."/>
            <person name="Davenport K.W."/>
            <person name="Jaissle J."/>
            <person name="Frey K.G."/>
            <person name="Ladner J.T."/>
            <person name="Broomall S.M."/>
            <person name="Bishop-Lilly K.A."/>
            <person name="Bruce D.C."/>
            <person name="Gibbons H.S."/>
            <person name="Coyne S.R."/>
            <person name="Lo C.C."/>
            <person name="Meincke L."/>
            <person name="Munk A.C."/>
            <person name="Koroleva G.I."/>
            <person name="Rosenzweig C.N."/>
            <person name="Palacios G.F."/>
            <person name="Redden C.L."/>
            <person name="Minogue T.D."/>
            <person name="Chain P.S."/>
        </authorList>
    </citation>
    <scope>NUCLEOTIDE SEQUENCE [LARGE SCALE GENOMIC DNA]</scope>
    <source>
        <strain evidence="5">ATCC 14581 / DSM 32 / JCM 2506 / NBRC 15308 / NCIMB 9376 / NCTC 10342 / NRRL B-14308 / VKM B-512</strain>
    </source>
</reference>
<dbReference type="EMBL" id="CP009920">
    <property type="protein sequence ID" value="AJI23409.1"/>
    <property type="molecule type" value="Genomic_DNA"/>
</dbReference>
<dbReference type="InterPro" id="IPR051695">
    <property type="entry name" value="Phosphoglycerate_Mutase"/>
</dbReference>
<dbReference type="AlphaFoldDB" id="A0A0B6AUB9"/>
<feature type="active site" description="Tele-phosphohistidine intermediate" evidence="2">
    <location>
        <position position="7"/>
    </location>
</feature>
<dbReference type="HOGENOM" id="CLU_033323_9_4_9"/>
<dbReference type="Gene3D" id="3.40.50.1240">
    <property type="entry name" value="Phosphoglycerate mutase-like"/>
    <property type="match status" value="1"/>
</dbReference>
<protein>
    <submittedName>
        <fullName evidence="4">Histidine phosphatase super family protein</fullName>
    </submittedName>
</protein>
<dbReference type="PANTHER" id="PTHR46517">
    <property type="entry name" value="FRUCTOSE-2,6-BISPHOSPHATASE TIGAR"/>
    <property type="match status" value="1"/>
</dbReference>
<evidence type="ECO:0000256" key="2">
    <source>
        <dbReference type="PIRSR" id="PIRSR613078-1"/>
    </source>
</evidence>
<dbReference type="GO" id="GO:0045820">
    <property type="term" value="P:negative regulation of glycolytic process"/>
    <property type="evidence" value="ECO:0007669"/>
    <property type="project" value="TreeGrafter"/>
</dbReference>
<dbReference type="InterPro" id="IPR001345">
    <property type="entry name" value="PG/BPGM_mutase_AS"/>
</dbReference>
<keyword evidence="1" id="KW-0378">Hydrolase</keyword>
<accession>A0A0B6AUB9</accession>
<name>A0A0B6AUB9_PRIM2</name>
<organism evidence="4 5">
    <name type="scientific">Priestia megaterium (strain ATCC 14581 / DSM 32 / CCUG 1817 / JCM 2506 / NBRC 15308 / NCIMB 9376 / NCTC 10342 / NRRL B-14308 / VKM B-512 / Ford 19)</name>
    <name type="common">Bacillus megaterium</name>
    <dbReference type="NCBI Taxonomy" id="1348623"/>
    <lineage>
        <taxon>Bacteria</taxon>
        <taxon>Bacillati</taxon>
        <taxon>Bacillota</taxon>
        <taxon>Bacilli</taxon>
        <taxon>Bacillales</taxon>
        <taxon>Bacillaceae</taxon>
        <taxon>Priestia</taxon>
    </lineage>
</organism>
<dbReference type="KEGG" id="bmeg:BG04_3235"/>
<dbReference type="PANTHER" id="PTHR46517:SF1">
    <property type="entry name" value="FRUCTOSE-2,6-BISPHOSPHATASE TIGAR"/>
    <property type="match status" value="1"/>
</dbReference>
<evidence type="ECO:0000256" key="3">
    <source>
        <dbReference type="PIRSR" id="PIRSR613078-2"/>
    </source>
</evidence>